<dbReference type="InterPro" id="IPR006597">
    <property type="entry name" value="Sel1-like"/>
</dbReference>
<reference evidence="1 2" key="1">
    <citation type="submission" date="2017-11" db="EMBL/GenBank/DDBJ databases">
        <title>Draft genome sequence of Rhizobiales bacterium SY3-13.</title>
        <authorList>
            <person name="Sun C."/>
        </authorList>
    </citation>
    <scope>NUCLEOTIDE SEQUENCE [LARGE SCALE GENOMIC DNA]</scope>
    <source>
        <strain evidence="1 2">SY3-13</strain>
    </source>
</reference>
<dbReference type="Gene3D" id="1.25.40.10">
    <property type="entry name" value="Tetratricopeptide repeat domain"/>
    <property type="match status" value="2"/>
</dbReference>
<organism evidence="1 2">
    <name type="scientific">Minwuia thermotolerans</name>
    <dbReference type="NCBI Taxonomy" id="2056226"/>
    <lineage>
        <taxon>Bacteria</taxon>
        <taxon>Pseudomonadati</taxon>
        <taxon>Pseudomonadota</taxon>
        <taxon>Alphaproteobacteria</taxon>
        <taxon>Minwuiales</taxon>
        <taxon>Minwuiaceae</taxon>
        <taxon>Minwuia</taxon>
    </lineage>
</organism>
<evidence type="ECO:0008006" key="3">
    <source>
        <dbReference type="Google" id="ProtNLM"/>
    </source>
</evidence>
<dbReference type="InterPro" id="IPR011990">
    <property type="entry name" value="TPR-like_helical_dom_sf"/>
</dbReference>
<protein>
    <recommendedName>
        <fullName evidence="3">Sel1 repeat family protein</fullName>
    </recommendedName>
</protein>
<dbReference type="PANTHER" id="PTHR45011:SF1">
    <property type="entry name" value="DAP3-BINDING CELL DEATH ENHANCER 1"/>
    <property type="match status" value="1"/>
</dbReference>
<name>A0A2M9FZ78_9PROT</name>
<accession>A0A2M9FZ78</accession>
<evidence type="ECO:0000313" key="2">
    <source>
        <dbReference type="Proteomes" id="UP000229498"/>
    </source>
</evidence>
<dbReference type="InterPro" id="IPR052748">
    <property type="entry name" value="ISR_Activator"/>
</dbReference>
<dbReference type="SMART" id="SM00671">
    <property type="entry name" value="SEL1"/>
    <property type="match status" value="4"/>
</dbReference>
<dbReference type="PANTHER" id="PTHR45011">
    <property type="entry name" value="DAP3-BINDING CELL DEATH ENHANCER 1"/>
    <property type="match status" value="1"/>
</dbReference>
<sequence length="292" mass="31319">MEGRMNRGKQRFLVTPQNVLNRLRTAVPAAFALIAAFAVQAEEPGREAFVAGDYAKALEIWQPMAEEGDARAQFNVGLIYDEGLGVDRDREKAREWWSLAAEQGLLTAGYNLALLEIEQSTADTGGGDIEQALADLRKTAEAGHLPARYTLGKIYQYGVGVAEDPAAAVEHIRAAAEGGLAKAQYSLGKAYRDGSGVEQDAAQAAKWFGQAALRGHAGAQDHYARRLANGEGLEKDPVRAMTFAVLAMRAGVEDAAALAEEIRKELTIEELDAAFRAADGFEARAESPAGEE</sequence>
<dbReference type="Proteomes" id="UP000229498">
    <property type="component" value="Unassembled WGS sequence"/>
</dbReference>
<keyword evidence="2" id="KW-1185">Reference proteome</keyword>
<dbReference type="Pfam" id="PF08238">
    <property type="entry name" value="Sel1"/>
    <property type="match status" value="5"/>
</dbReference>
<dbReference type="AlphaFoldDB" id="A0A2M9FZ78"/>
<evidence type="ECO:0000313" key="1">
    <source>
        <dbReference type="EMBL" id="PJK28768.1"/>
    </source>
</evidence>
<gene>
    <name evidence="1" type="ORF">CVT23_15660</name>
</gene>
<dbReference type="EMBL" id="PHIG01000039">
    <property type="protein sequence ID" value="PJK28768.1"/>
    <property type="molecule type" value="Genomic_DNA"/>
</dbReference>
<dbReference type="SUPFAM" id="SSF81901">
    <property type="entry name" value="HCP-like"/>
    <property type="match status" value="2"/>
</dbReference>
<comment type="caution">
    <text evidence="1">The sequence shown here is derived from an EMBL/GenBank/DDBJ whole genome shotgun (WGS) entry which is preliminary data.</text>
</comment>
<proteinExistence type="predicted"/>